<dbReference type="InterPro" id="IPR011009">
    <property type="entry name" value="Kinase-like_dom_sf"/>
</dbReference>
<dbReference type="FunFam" id="1.10.510.10:FF:001023">
    <property type="entry name" value="Os07g0541700 protein"/>
    <property type="match status" value="1"/>
</dbReference>
<dbReference type="InterPro" id="IPR001245">
    <property type="entry name" value="Ser-Thr/Tyr_kinase_cat_dom"/>
</dbReference>
<dbReference type="PROSITE" id="PS00108">
    <property type="entry name" value="PROTEIN_KINASE_ST"/>
    <property type="match status" value="1"/>
</dbReference>
<dbReference type="InterPro" id="IPR001480">
    <property type="entry name" value="Bulb-type_lectin_dom"/>
</dbReference>
<keyword evidence="18" id="KW-1185">Reference proteome</keyword>
<keyword evidence="12" id="KW-0472">Membrane</keyword>
<feature type="chain" id="PRO_5019081008" description="non-specific serine/threonine protein kinase" evidence="13">
    <location>
        <begin position="21"/>
        <end position="584"/>
    </location>
</feature>
<protein>
    <recommendedName>
        <fullName evidence="1">non-specific serine/threonine protein kinase</fullName>
        <ecNumber evidence="1">2.7.11.1</ecNumber>
    </recommendedName>
</protein>
<feature type="domain" description="Bulb-type lectin" evidence="15">
    <location>
        <begin position="21"/>
        <end position="169"/>
    </location>
</feature>
<dbReference type="STRING" id="3818.A0A444Y4W6"/>
<dbReference type="Gene3D" id="3.50.4.10">
    <property type="entry name" value="Hepatocyte Growth Factor"/>
    <property type="match status" value="1"/>
</dbReference>
<dbReference type="InterPro" id="IPR000719">
    <property type="entry name" value="Prot_kinase_dom"/>
</dbReference>
<dbReference type="SMART" id="SM00108">
    <property type="entry name" value="B_lectin"/>
    <property type="match status" value="1"/>
</dbReference>
<dbReference type="InterPro" id="IPR036426">
    <property type="entry name" value="Bulb-type_lectin_dom_sf"/>
</dbReference>
<dbReference type="Pfam" id="PF07714">
    <property type="entry name" value="PK_Tyr_Ser-Thr"/>
    <property type="match status" value="1"/>
</dbReference>
<dbReference type="EMBL" id="SDMP01000018">
    <property type="protein sequence ID" value="RYQ96958.1"/>
    <property type="molecule type" value="Genomic_DNA"/>
</dbReference>
<keyword evidence="2" id="KW-0723">Serine/threonine-protein kinase</keyword>
<dbReference type="PROSITE" id="PS50927">
    <property type="entry name" value="BULB_LECTIN"/>
    <property type="match status" value="1"/>
</dbReference>
<dbReference type="InterPro" id="IPR000858">
    <property type="entry name" value="S_locus_glycoprot_dom"/>
</dbReference>
<dbReference type="GO" id="GO:0004674">
    <property type="term" value="F:protein serine/threonine kinase activity"/>
    <property type="evidence" value="ECO:0007669"/>
    <property type="project" value="UniProtKB-KW"/>
</dbReference>
<dbReference type="PANTHER" id="PTHR32444">
    <property type="entry name" value="BULB-TYPE LECTIN DOMAIN-CONTAINING PROTEIN"/>
    <property type="match status" value="1"/>
</dbReference>
<organism evidence="17 18">
    <name type="scientific">Arachis hypogaea</name>
    <name type="common">Peanut</name>
    <dbReference type="NCBI Taxonomy" id="3818"/>
    <lineage>
        <taxon>Eukaryota</taxon>
        <taxon>Viridiplantae</taxon>
        <taxon>Streptophyta</taxon>
        <taxon>Embryophyta</taxon>
        <taxon>Tracheophyta</taxon>
        <taxon>Spermatophyta</taxon>
        <taxon>Magnoliopsida</taxon>
        <taxon>eudicotyledons</taxon>
        <taxon>Gunneridae</taxon>
        <taxon>Pentapetalae</taxon>
        <taxon>rosids</taxon>
        <taxon>fabids</taxon>
        <taxon>Fabales</taxon>
        <taxon>Fabaceae</taxon>
        <taxon>Papilionoideae</taxon>
        <taxon>50 kb inversion clade</taxon>
        <taxon>dalbergioids sensu lato</taxon>
        <taxon>Dalbergieae</taxon>
        <taxon>Pterocarpus clade</taxon>
        <taxon>Arachis</taxon>
    </lineage>
</organism>
<feature type="signal peptide" evidence="13">
    <location>
        <begin position="1"/>
        <end position="20"/>
    </location>
</feature>
<evidence type="ECO:0000256" key="13">
    <source>
        <dbReference type="SAM" id="SignalP"/>
    </source>
</evidence>
<dbReference type="GO" id="GO:0004713">
    <property type="term" value="F:protein tyrosine kinase activity"/>
    <property type="evidence" value="ECO:0007669"/>
    <property type="project" value="InterPro"/>
</dbReference>
<dbReference type="Proteomes" id="UP000289738">
    <property type="component" value="Chromosome B08"/>
</dbReference>
<evidence type="ECO:0000256" key="1">
    <source>
        <dbReference type="ARBA" id="ARBA00012513"/>
    </source>
</evidence>
<comment type="caution">
    <text evidence="17">The sequence shown here is derived from an EMBL/GenBank/DDBJ whole genome shotgun (WGS) entry which is preliminary data.</text>
</comment>
<feature type="transmembrane region" description="Helical" evidence="12">
    <location>
        <begin position="395"/>
        <end position="416"/>
    </location>
</feature>
<feature type="domain" description="Protein kinase" evidence="14">
    <location>
        <begin position="418"/>
        <end position="584"/>
    </location>
</feature>
<accession>A0A444Y4W6</accession>
<evidence type="ECO:0000256" key="8">
    <source>
        <dbReference type="ARBA" id="ARBA00023157"/>
    </source>
</evidence>
<dbReference type="SUPFAM" id="SSF51110">
    <property type="entry name" value="alpha-D-mannose-specific plant lectins"/>
    <property type="match status" value="1"/>
</dbReference>
<dbReference type="Pfam" id="PF08276">
    <property type="entry name" value="PAN_2"/>
    <property type="match status" value="1"/>
</dbReference>
<keyword evidence="6" id="KW-0418">Kinase</keyword>
<keyword evidence="12" id="KW-1133">Transmembrane helix</keyword>
<keyword evidence="3" id="KW-0808">Transferase</keyword>
<sequence length="584" mass="66260">MEAFSFLLFCFSLLMAVSIARDTINTLQSISDGEILVSADETFALGFFSPGTSKNRYVGIWFNKDPTKAIVWVANREKPLTDSSGVLKDDTNSEKEDFVRQRFDYPGDTILPGQKLGRNLATGLNRRTTSWKSSDDPSPGSFSYQFDIDGYPQLVLREGTTKRFRFGSWNGIQFSGAPQLKNESVFRFSMISNEEEVYIVYWSVDSSVHQRLQTATDGFSQRRSWRGGNTGWTTVSHIPVDDCDYYGKCGAYASCDTNRFPMCNCLDGFVQNTTDSSCGCVRRTSLSCNHSDGFVKFSGLKLPDTEGTWFNTSMSFEDCRILCVKNCSCTAYAALDVSEGPNSNGCLLWFGNLMDMKVMTTSEDIYVKMAGKDVEAIVQKRLPKFKKKKQKITTAVIWVLSSGILILCLAVIIYRWEMRKKGKIKEERESDAINSQHDEEDLELPLFGIDTGILEDGQEIVVKRLSKNSSQGFEELKNEIKHVSKLQHRNLVKLLGCCLQARERLLIYEFMRNKSLDFFIFDCEKGKLLDWAKRFHIINGIARGLLYLHQDSRHRIVHRDLKAGNVLLDDELNPRISDFGLAKK</sequence>
<dbReference type="GO" id="GO:0048544">
    <property type="term" value="P:recognition of pollen"/>
    <property type="evidence" value="ECO:0007669"/>
    <property type="project" value="InterPro"/>
</dbReference>
<keyword evidence="4 13" id="KW-0732">Signal</keyword>
<dbReference type="Gene3D" id="1.10.510.10">
    <property type="entry name" value="Transferase(Phosphotransferase) domain 1"/>
    <property type="match status" value="1"/>
</dbReference>
<dbReference type="SMART" id="SM00219">
    <property type="entry name" value="TyrKc"/>
    <property type="match status" value="1"/>
</dbReference>
<evidence type="ECO:0000313" key="17">
    <source>
        <dbReference type="EMBL" id="RYQ96958.1"/>
    </source>
</evidence>
<keyword evidence="7" id="KW-0067">ATP-binding</keyword>
<dbReference type="GO" id="GO:0005524">
    <property type="term" value="F:ATP binding"/>
    <property type="evidence" value="ECO:0007669"/>
    <property type="project" value="UniProtKB-KW"/>
</dbReference>
<dbReference type="PROSITE" id="PS50948">
    <property type="entry name" value="PAN"/>
    <property type="match status" value="1"/>
</dbReference>
<dbReference type="Gene3D" id="3.30.200.20">
    <property type="entry name" value="Phosphorylase Kinase, domain 1"/>
    <property type="match status" value="1"/>
</dbReference>
<reference evidence="17 18" key="1">
    <citation type="submission" date="2019-01" db="EMBL/GenBank/DDBJ databases">
        <title>Sequencing of cultivated peanut Arachis hypogaea provides insights into genome evolution and oil improvement.</title>
        <authorList>
            <person name="Chen X."/>
        </authorList>
    </citation>
    <scope>NUCLEOTIDE SEQUENCE [LARGE SCALE GENOMIC DNA]</scope>
    <source>
        <strain evidence="18">cv. Fuhuasheng</strain>
        <tissue evidence="17">Leaves</tissue>
    </source>
</reference>
<dbReference type="SMART" id="SM00473">
    <property type="entry name" value="PAN_AP"/>
    <property type="match status" value="1"/>
</dbReference>
<dbReference type="AlphaFoldDB" id="A0A444Y4W6"/>
<evidence type="ECO:0000256" key="10">
    <source>
        <dbReference type="ARBA" id="ARBA00047899"/>
    </source>
</evidence>
<evidence type="ECO:0000256" key="2">
    <source>
        <dbReference type="ARBA" id="ARBA00022527"/>
    </source>
</evidence>
<evidence type="ECO:0000259" key="16">
    <source>
        <dbReference type="PROSITE" id="PS50948"/>
    </source>
</evidence>
<dbReference type="Gramene" id="arahy.Tifrunner.gnm2.ann2.Ah18g160200.1">
    <property type="protein sequence ID" value="arahy.Tifrunner.gnm2.ann2.Ah18g160200.1-CDS"/>
    <property type="gene ID" value="arahy.Tifrunner.gnm2.ann2.Ah18g160200"/>
</dbReference>
<evidence type="ECO:0000259" key="15">
    <source>
        <dbReference type="PROSITE" id="PS50927"/>
    </source>
</evidence>
<dbReference type="InterPro" id="IPR008271">
    <property type="entry name" value="Ser/Thr_kinase_AS"/>
</dbReference>
<dbReference type="SMR" id="A0A444Y4W6"/>
<dbReference type="InterPro" id="IPR020635">
    <property type="entry name" value="Tyr_kinase_cat_dom"/>
</dbReference>
<evidence type="ECO:0000256" key="6">
    <source>
        <dbReference type="ARBA" id="ARBA00022777"/>
    </source>
</evidence>
<dbReference type="EC" id="2.7.11.1" evidence="1"/>
<dbReference type="FunFam" id="3.30.200.20:FF:001120">
    <property type="entry name" value="Putative DUF26-domain receptor-like protein kinase family protein"/>
    <property type="match status" value="1"/>
</dbReference>
<gene>
    <name evidence="17" type="ORF">Ahy_B08g092911</name>
</gene>
<keyword evidence="5" id="KW-0547">Nucleotide-binding</keyword>
<evidence type="ECO:0000256" key="4">
    <source>
        <dbReference type="ARBA" id="ARBA00022729"/>
    </source>
</evidence>
<evidence type="ECO:0000256" key="3">
    <source>
        <dbReference type="ARBA" id="ARBA00022679"/>
    </source>
</evidence>
<name>A0A444Y4W6_ARAHY</name>
<dbReference type="InterPro" id="IPR003609">
    <property type="entry name" value="Pan_app"/>
</dbReference>
<evidence type="ECO:0000259" key="14">
    <source>
        <dbReference type="PROSITE" id="PS50011"/>
    </source>
</evidence>
<evidence type="ECO:0000256" key="5">
    <source>
        <dbReference type="ARBA" id="ARBA00022741"/>
    </source>
</evidence>
<evidence type="ECO:0000256" key="7">
    <source>
        <dbReference type="ARBA" id="ARBA00022840"/>
    </source>
</evidence>
<keyword evidence="9" id="KW-0325">Glycoprotein</keyword>
<keyword evidence="8" id="KW-1015">Disulfide bond</keyword>
<comment type="catalytic activity">
    <reaction evidence="11">
        <text>L-seryl-[protein] + ATP = O-phospho-L-seryl-[protein] + ADP + H(+)</text>
        <dbReference type="Rhea" id="RHEA:17989"/>
        <dbReference type="Rhea" id="RHEA-COMP:9863"/>
        <dbReference type="Rhea" id="RHEA-COMP:11604"/>
        <dbReference type="ChEBI" id="CHEBI:15378"/>
        <dbReference type="ChEBI" id="CHEBI:29999"/>
        <dbReference type="ChEBI" id="CHEBI:30616"/>
        <dbReference type="ChEBI" id="CHEBI:83421"/>
        <dbReference type="ChEBI" id="CHEBI:456216"/>
        <dbReference type="EC" id="2.7.11.1"/>
    </reaction>
</comment>
<dbReference type="CDD" id="cd01098">
    <property type="entry name" value="PAN_AP_plant"/>
    <property type="match status" value="1"/>
</dbReference>
<dbReference type="PANTHER" id="PTHR32444:SF183">
    <property type="entry name" value="APPLE DOMAIN-CONTAINING PROTEIN"/>
    <property type="match status" value="1"/>
</dbReference>
<comment type="catalytic activity">
    <reaction evidence="10">
        <text>L-threonyl-[protein] + ATP = O-phospho-L-threonyl-[protein] + ADP + H(+)</text>
        <dbReference type="Rhea" id="RHEA:46608"/>
        <dbReference type="Rhea" id="RHEA-COMP:11060"/>
        <dbReference type="Rhea" id="RHEA-COMP:11605"/>
        <dbReference type="ChEBI" id="CHEBI:15378"/>
        <dbReference type="ChEBI" id="CHEBI:30013"/>
        <dbReference type="ChEBI" id="CHEBI:30616"/>
        <dbReference type="ChEBI" id="CHEBI:61977"/>
        <dbReference type="ChEBI" id="CHEBI:456216"/>
        <dbReference type="EC" id="2.7.11.1"/>
    </reaction>
</comment>
<feature type="domain" description="Apple" evidence="16">
    <location>
        <begin position="288"/>
        <end position="370"/>
    </location>
</feature>
<evidence type="ECO:0000256" key="11">
    <source>
        <dbReference type="ARBA" id="ARBA00048679"/>
    </source>
</evidence>
<dbReference type="PROSITE" id="PS50011">
    <property type="entry name" value="PROTEIN_KINASE_DOM"/>
    <property type="match status" value="1"/>
</dbReference>
<evidence type="ECO:0000313" key="18">
    <source>
        <dbReference type="Proteomes" id="UP000289738"/>
    </source>
</evidence>
<dbReference type="Pfam" id="PF01453">
    <property type="entry name" value="B_lectin"/>
    <property type="match status" value="1"/>
</dbReference>
<evidence type="ECO:0000256" key="12">
    <source>
        <dbReference type="SAM" id="Phobius"/>
    </source>
</evidence>
<proteinExistence type="predicted"/>
<dbReference type="SUPFAM" id="SSF56112">
    <property type="entry name" value="Protein kinase-like (PK-like)"/>
    <property type="match status" value="1"/>
</dbReference>
<keyword evidence="12" id="KW-0812">Transmembrane</keyword>
<dbReference type="Pfam" id="PF00954">
    <property type="entry name" value="S_locus_glycop"/>
    <property type="match status" value="1"/>
</dbReference>
<dbReference type="Gene3D" id="2.90.10.10">
    <property type="entry name" value="Bulb-type lectin domain"/>
    <property type="match status" value="1"/>
</dbReference>
<evidence type="ECO:0000256" key="9">
    <source>
        <dbReference type="ARBA" id="ARBA00023180"/>
    </source>
</evidence>